<organism evidence="3 4">
    <name type="scientific">Micromonospora wenchangensis</name>
    <dbReference type="NCBI Taxonomy" id="1185415"/>
    <lineage>
        <taxon>Bacteria</taxon>
        <taxon>Bacillati</taxon>
        <taxon>Actinomycetota</taxon>
        <taxon>Actinomycetes</taxon>
        <taxon>Micromonosporales</taxon>
        <taxon>Micromonosporaceae</taxon>
        <taxon>Micromonospora</taxon>
    </lineage>
</organism>
<name>A0A246RTL8_9ACTN</name>
<gene>
    <name evidence="3" type="ORF">B5D80_00220</name>
</gene>
<dbReference type="RefSeq" id="WP_088641678.1">
    <property type="nucleotide sequence ID" value="NZ_CBDRJK010000008.1"/>
</dbReference>
<feature type="compositionally biased region" description="Basic and acidic residues" evidence="1">
    <location>
        <begin position="646"/>
        <end position="656"/>
    </location>
</feature>
<dbReference type="SUPFAM" id="SSF52540">
    <property type="entry name" value="P-loop containing nucleoside triphosphate hydrolases"/>
    <property type="match status" value="1"/>
</dbReference>
<dbReference type="InterPro" id="IPR027417">
    <property type="entry name" value="P-loop_NTPase"/>
</dbReference>
<accession>A0A246RTL8</accession>
<reference evidence="3 4" key="1">
    <citation type="submission" date="2017-03" db="EMBL/GenBank/DDBJ databases">
        <title>Whole genome sequence of Micromonospora wenchangensis, isolated from mangrove soil.</title>
        <authorList>
            <person name="Yang H."/>
        </authorList>
    </citation>
    <scope>NUCLEOTIDE SEQUENCE [LARGE SCALE GENOMIC DNA]</scope>
    <source>
        <strain evidence="3 4">CCTCC AA 2012002</strain>
    </source>
</reference>
<dbReference type="OrthoDB" id="3193269at2"/>
<dbReference type="Proteomes" id="UP000197174">
    <property type="component" value="Unassembled WGS sequence"/>
</dbReference>
<sequence length="688" mass="76489">MASAYQTTPARILELADAGRLVDEVGAHLVAAGFSVQEPERESWRRSLPALARHLCALGFGHLDALVEYQLPRSSHRVDVILAGAEPITLRPAYLVLELKQWSAAERYDDEGCLLRGSWTSKPLLHPSVQVEAYCSYLVDHLERLREWPEAVHGMAYLHNATAGSIPDRPSPRTFRNMLYTPDRADRFPSYLADRFAKHRDGRAAHRLLTSPVRQSPRLLALASDEVGNRGHFILLDEQRAAYELVMRAVRWADEGRRKRVVVVSGGPGTGKSAIALDLFADLLGQGRQVNHATGSKAFTRTLQLYARKQPLTPARRSDRLFKYFMHFSDSRRNGLDVLICDEAHRIREYTTLGRRSGSTHASAGGSSPRPQVEELIDAAKVPVFLLDDHQIVRSDEVGSVAAIMETAERLGLEVDLVTLGAQFRCGGSPRYERWVRCLLGLDDAGPYRWTGDESFRLGLAGSPEEMESILRSCNDRGETARISAGFCWPWTLQSQGGRLALDVRIDGWARPWNAFEEYPPPGIPSSSYWATDPGGFRQIGCVYTAQGFEYHWSGVILGPDLVVRGGRFITRPAESRDPKLVSKDGRVKARNADKLIRNAYKVLLTRGLYGTLLYSVDPETQEFLSRLIPAPRRRGRVVAPGVERTGAERNRREAVGSEAPRASTSDAPSMGGTGIRRHGLSDSRPQN</sequence>
<evidence type="ECO:0000256" key="1">
    <source>
        <dbReference type="SAM" id="MobiDB-lite"/>
    </source>
</evidence>
<dbReference type="Gene3D" id="3.40.50.300">
    <property type="entry name" value="P-loop containing nucleotide triphosphate hydrolases"/>
    <property type="match status" value="1"/>
</dbReference>
<evidence type="ECO:0000313" key="3">
    <source>
        <dbReference type="EMBL" id="OWV13600.1"/>
    </source>
</evidence>
<feature type="region of interest" description="Disordered" evidence="1">
    <location>
        <begin position="639"/>
        <end position="688"/>
    </location>
</feature>
<dbReference type="InterPro" id="IPR018647">
    <property type="entry name" value="SLFN_3-like_DNA/RNA_helicase"/>
</dbReference>
<feature type="domain" description="Schlafen group 3-like DNA/RNA helicase" evidence="2">
    <location>
        <begin position="259"/>
        <end position="618"/>
    </location>
</feature>
<evidence type="ECO:0000259" key="2">
    <source>
        <dbReference type="Pfam" id="PF09848"/>
    </source>
</evidence>
<protein>
    <submittedName>
        <fullName evidence="3">ATP/GTP-binding protein</fullName>
    </submittedName>
</protein>
<dbReference type="Pfam" id="PF09848">
    <property type="entry name" value="SLFN-g3_helicase"/>
    <property type="match status" value="1"/>
</dbReference>
<keyword evidence="4" id="KW-1185">Reference proteome</keyword>
<proteinExistence type="predicted"/>
<comment type="caution">
    <text evidence="3">The sequence shown here is derived from an EMBL/GenBank/DDBJ whole genome shotgun (WGS) entry which is preliminary data.</text>
</comment>
<evidence type="ECO:0000313" key="4">
    <source>
        <dbReference type="Proteomes" id="UP000197174"/>
    </source>
</evidence>
<dbReference type="AlphaFoldDB" id="A0A246RTL8"/>
<dbReference type="EMBL" id="MZMV01000001">
    <property type="protein sequence ID" value="OWV13600.1"/>
    <property type="molecule type" value="Genomic_DNA"/>
</dbReference>